<organism evidence="1 2">
    <name type="scientific">Flammeovirga agarivorans</name>
    <dbReference type="NCBI Taxonomy" id="2726742"/>
    <lineage>
        <taxon>Bacteria</taxon>
        <taxon>Pseudomonadati</taxon>
        <taxon>Bacteroidota</taxon>
        <taxon>Cytophagia</taxon>
        <taxon>Cytophagales</taxon>
        <taxon>Flammeovirgaceae</taxon>
        <taxon>Flammeovirga</taxon>
    </lineage>
</organism>
<protein>
    <submittedName>
        <fullName evidence="1">Uncharacterized protein</fullName>
    </submittedName>
</protein>
<dbReference type="RefSeq" id="WP_168882718.1">
    <property type="nucleotide sequence ID" value="NZ_JABAIL010000003.1"/>
</dbReference>
<reference evidence="1 2" key="1">
    <citation type="submission" date="2020-04" db="EMBL/GenBank/DDBJ databases">
        <title>Flammeovirga sp. SR4, a novel species isolated from seawater.</title>
        <authorList>
            <person name="Wang X."/>
        </authorList>
    </citation>
    <scope>NUCLEOTIDE SEQUENCE [LARGE SCALE GENOMIC DNA]</scope>
    <source>
        <strain evidence="1 2">SR4</strain>
    </source>
</reference>
<gene>
    <name evidence="1" type="ORF">HGP29_12375</name>
</gene>
<accession>A0A7X8XW64</accession>
<evidence type="ECO:0000313" key="2">
    <source>
        <dbReference type="Proteomes" id="UP000585050"/>
    </source>
</evidence>
<evidence type="ECO:0000313" key="1">
    <source>
        <dbReference type="EMBL" id="NLR92012.1"/>
    </source>
</evidence>
<dbReference type="EMBL" id="JABAIL010000003">
    <property type="protein sequence ID" value="NLR92012.1"/>
    <property type="molecule type" value="Genomic_DNA"/>
</dbReference>
<dbReference type="AlphaFoldDB" id="A0A7X8XW64"/>
<comment type="caution">
    <text evidence="1">The sequence shown here is derived from an EMBL/GenBank/DDBJ whole genome shotgun (WGS) entry which is preliminary data.</text>
</comment>
<keyword evidence="2" id="KW-1185">Reference proteome</keyword>
<proteinExistence type="predicted"/>
<sequence>MNKTMNYYSIQDKFRKIPKKIRKLEKINSIEVNELCPLTDFILASNFRKNKLLISNRCYYSFKQMNLSPHSVEKVKIKSSHEEFVIINFKDIYGLMLNSIEYEKSEFYLGYLKSLNSIHTIDECYFVNKKELISKSNELILSDKYYHDSYGQLAIFPKKIKLSSKFDYDYFHFTEMFISNYLKDEIIKHNLTGLEIEQKSTSLFF</sequence>
<dbReference type="Proteomes" id="UP000585050">
    <property type="component" value="Unassembled WGS sequence"/>
</dbReference>
<name>A0A7X8XW64_9BACT</name>